<dbReference type="Proteomes" id="UP000254055">
    <property type="component" value="Unassembled WGS sequence"/>
</dbReference>
<gene>
    <name evidence="1" type="ORF">NCTC12229_00704</name>
</gene>
<reference evidence="1 2" key="1">
    <citation type="submission" date="2018-06" db="EMBL/GenBank/DDBJ databases">
        <authorList>
            <consortium name="Pathogen Informatics"/>
            <person name="Doyle S."/>
        </authorList>
    </citation>
    <scope>NUCLEOTIDE SEQUENCE [LARGE SCALE GENOMIC DNA]</scope>
    <source>
        <strain evidence="1 2">NCTC12229</strain>
    </source>
</reference>
<protein>
    <submittedName>
        <fullName evidence="1">Uncharacterized protein</fullName>
    </submittedName>
</protein>
<sequence>MRFSETRKTHFQTASVCLYLCRMETVLFAARFFVETGYGLRDCHFRFRKGSITYHCR</sequence>
<name>A0A378WG61_9NEIS</name>
<evidence type="ECO:0000313" key="1">
    <source>
        <dbReference type="EMBL" id="SUA36289.1"/>
    </source>
</evidence>
<organism evidence="1 2">
    <name type="scientific">Neisseria zoodegmatis</name>
    <dbReference type="NCBI Taxonomy" id="326523"/>
    <lineage>
        <taxon>Bacteria</taxon>
        <taxon>Pseudomonadati</taxon>
        <taxon>Pseudomonadota</taxon>
        <taxon>Betaproteobacteria</taxon>
        <taxon>Neisseriales</taxon>
        <taxon>Neisseriaceae</taxon>
        <taxon>Neisseria</taxon>
    </lineage>
</organism>
<dbReference type="EMBL" id="UGRS01000001">
    <property type="protein sequence ID" value="SUA36289.1"/>
    <property type="molecule type" value="Genomic_DNA"/>
</dbReference>
<proteinExistence type="predicted"/>
<dbReference type="AlphaFoldDB" id="A0A378WG61"/>
<evidence type="ECO:0000313" key="2">
    <source>
        <dbReference type="Proteomes" id="UP000254055"/>
    </source>
</evidence>
<accession>A0A378WG61</accession>